<comment type="caution">
    <text evidence="9">The sequence shown here is derived from an EMBL/GenBank/DDBJ whole genome shotgun (WGS) entry which is preliminary data.</text>
</comment>
<evidence type="ECO:0000256" key="2">
    <source>
        <dbReference type="ARBA" id="ARBA00005417"/>
    </source>
</evidence>
<dbReference type="EMBL" id="BONK01000008">
    <property type="protein sequence ID" value="GIG21736.1"/>
    <property type="molecule type" value="Genomic_DNA"/>
</dbReference>
<dbReference type="Pfam" id="PF00005">
    <property type="entry name" value="ABC_tran"/>
    <property type="match status" value="2"/>
</dbReference>
<keyword evidence="6 9" id="KW-0067">ATP-binding</keyword>
<evidence type="ECO:0000256" key="5">
    <source>
        <dbReference type="ARBA" id="ARBA00022741"/>
    </source>
</evidence>
<keyword evidence="7" id="KW-0472">Membrane</keyword>
<dbReference type="GO" id="GO:0005524">
    <property type="term" value="F:ATP binding"/>
    <property type="evidence" value="ECO:0007669"/>
    <property type="project" value="UniProtKB-KW"/>
</dbReference>
<evidence type="ECO:0000256" key="4">
    <source>
        <dbReference type="ARBA" id="ARBA00022475"/>
    </source>
</evidence>
<comment type="subcellular location">
    <subcellularLocation>
        <location evidence="1">Cell membrane</location>
        <topology evidence="1">Peripheral membrane protein</topology>
    </subcellularLocation>
</comment>
<keyword evidence="4" id="KW-1003">Cell membrane</keyword>
<dbReference type="PANTHER" id="PTHR43297:SF2">
    <property type="entry name" value="DIPEPTIDE TRANSPORT ATP-BINDING PROTEIN DPPD"/>
    <property type="match status" value="1"/>
</dbReference>
<evidence type="ECO:0000259" key="8">
    <source>
        <dbReference type="PROSITE" id="PS50893"/>
    </source>
</evidence>
<dbReference type="InterPro" id="IPR017871">
    <property type="entry name" value="ABC_transporter-like_CS"/>
</dbReference>
<dbReference type="InterPro" id="IPR013563">
    <property type="entry name" value="Oligopep_ABC_C"/>
</dbReference>
<feature type="domain" description="ABC transporter" evidence="8">
    <location>
        <begin position="321"/>
        <end position="559"/>
    </location>
</feature>
<evidence type="ECO:0000313" key="10">
    <source>
        <dbReference type="Proteomes" id="UP000632740"/>
    </source>
</evidence>
<proteinExistence type="inferred from homology"/>
<name>A0A919P505_9CELL</name>
<dbReference type="CDD" id="cd03257">
    <property type="entry name" value="ABC_NikE_OppD_transporters"/>
    <property type="match status" value="2"/>
</dbReference>
<dbReference type="InterPro" id="IPR050388">
    <property type="entry name" value="ABC_Ni/Peptide_Import"/>
</dbReference>
<feature type="domain" description="ABC transporter" evidence="8">
    <location>
        <begin position="15"/>
        <end position="263"/>
    </location>
</feature>
<keyword evidence="10" id="KW-1185">Reference proteome</keyword>
<dbReference type="InterPro" id="IPR027417">
    <property type="entry name" value="P-loop_NTPase"/>
</dbReference>
<dbReference type="NCBIfam" id="NF008453">
    <property type="entry name" value="PRK11308.1"/>
    <property type="match status" value="2"/>
</dbReference>
<dbReference type="PROSITE" id="PS00211">
    <property type="entry name" value="ABC_TRANSPORTER_1"/>
    <property type="match status" value="1"/>
</dbReference>
<evidence type="ECO:0000256" key="7">
    <source>
        <dbReference type="ARBA" id="ARBA00023136"/>
    </source>
</evidence>
<dbReference type="InterPro" id="IPR003593">
    <property type="entry name" value="AAA+_ATPase"/>
</dbReference>
<dbReference type="AlphaFoldDB" id="A0A919P505"/>
<evidence type="ECO:0000256" key="3">
    <source>
        <dbReference type="ARBA" id="ARBA00022448"/>
    </source>
</evidence>
<keyword evidence="5" id="KW-0547">Nucleotide-binding</keyword>
<dbReference type="Pfam" id="PF08352">
    <property type="entry name" value="oligo_HPY"/>
    <property type="match status" value="2"/>
</dbReference>
<dbReference type="InterPro" id="IPR003439">
    <property type="entry name" value="ABC_transporter-like_ATP-bd"/>
</dbReference>
<evidence type="ECO:0000256" key="1">
    <source>
        <dbReference type="ARBA" id="ARBA00004202"/>
    </source>
</evidence>
<dbReference type="GO" id="GO:0016887">
    <property type="term" value="F:ATP hydrolysis activity"/>
    <property type="evidence" value="ECO:0007669"/>
    <property type="project" value="InterPro"/>
</dbReference>
<reference evidence="9" key="1">
    <citation type="submission" date="2021-01" db="EMBL/GenBank/DDBJ databases">
        <title>Whole genome shotgun sequence of Cellulomonas chitinilytica NBRC 110799.</title>
        <authorList>
            <person name="Komaki H."/>
            <person name="Tamura T."/>
        </authorList>
    </citation>
    <scope>NUCLEOTIDE SEQUENCE</scope>
    <source>
        <strain evidence="9">NBRC 110799</strain>
    </source>
</reference>
<keyword evidence="3" id="KW-0813">Transport</keyword>
<dbReference type="RefSeq" id="WP_203754594.1">
    <property type="nucleotide sequence ID" value="NZ_BONK01000008.1"/>
</dbReference>
<evidence type="ECO:0000256" key="6">
    <source>
        <dbReference type="ARBA" id="ARBA00022840"/>
    </source>
</evidence>
<dbReference type="Gene3D" id="3.40.50.300">
    <property type="entry name" value="P-loop containing nucleotide triphosphate hydrolases"/>
    <property type="match status" value="2"/>
</dbReference>
<comment type="similarity">
    <text evidence="2">Belongs to the ABC transporter superfamily.</text>
</comment>
<dbReference type="PROSITE" id="PS50893">
    <property type="entry name" value="ABC_TRANSPORTER_2"/>
    <property type="match status" value="2"/>
</dbReference>
<dbReference type="Proteomes" id="UP000632740">
    <property type="component" value="Unassembled WGS sequence"/>
</dbReference>
<dbReference type="SUPFAM" id="SSF52540">
    <property type="entry name" value="P-loop containing nucleoside triphosphate hydrolases"/>
    <property type="match status" value="2"/>
</dbReference>
<evidence type="ECO:0000313" key="9">
    <source>
        <dbReference type="EMBL" id="GIG21736.1"/>
    </source>
</evidence>
<dbReference type="GO" id="GO:0015833">
    <property type="term" value="P:peptide transport"/>
    <property type="evidence" value="ECO:0007669"/>
    <property type="project" value="InterPro"/>
</dbReference>
<organism evidence="9 10">
    <name type="scientific">Cellulomonas chitinilytica</name>
    <dbReference type="NCBI Taxonomy" id="398759"/>
    <lineage>
        <taxon>Bacteria</taxon>
        <taxon>Bacillati</taxon>
        <taxon>Actinomycetota</taxon>
        <taxon>Actinomycetes</taxon>
        <taxon>Micrococcales</taxon>
        <taxon>Cellulomonadaceae</taxon>
        <taxon>Cellulomonas</taxon>
    </lineage>
</organism>
<dbReference type="GO" id="GO:0005886">
    <property type="term" value="C:plasma membrane"/>
    <property type="evidence" value="ECO:0007669"/>
    <property type="project" value="UniProtKB-SubCell"/>
</dbReference>
<sequence length="567" mass="60400">MTSTASGHDAPVVSVRNLRIAFPGTDGPVPAVHGLDLDVEPGTCVAIVGESGSGKTVTARALAGLLPATAAWSADRFDVAGQDVRSAGERTWRRLRGRTVGFVLQDALVSLDPLRPLGAEIGETLRTHRIVRGRGAVRERVHELLASVGVPQPEVRARQYPHQLSGGLRQRGLIAAGLAGSPALLVADEPTTALDVTVQAQILDLLALEKTRGVTILLISHDLAVVARIADRVLVMRHGEVVEQGAAQDVLRRPAHAYTRELLHAVPSAASRGFRLGSEATSSTSVTARVPLVRPAPDRSAVVLSADHLHKTFRSHGRAPRARQDAERRHGEIVAVDDVSLQVVRGETVGIVGESGSGKTTVARIVLGLVEPDAGTVTVNGQPWTGVPESRRRRLRKDVQLIAQDPLSSFDPRYTVGRIVAESLDAVGVRGDERRRRVLEVLDRVQLGASYVGRHPRTLSGGQRQRVSIARALAPHPALLVADEPVSALDVSVQAGILDLLAELQTETGTSVLFISHDLGVVHHVADRVLVMTGGRVVEQGGVDDVFHRPTHEYTRTLVGALPALGA</sequence>
<protein>
    <submittedName>
        <fullName evidence="9">ABC transporter ATP-binding protein</fullName>
    </submittedName>
</protein>
<dbReference type="NCBIfam" id="NF007739">
    <property type="entry name" value="PRK10419.1"/>
    <property type="match status" value="2"/>
</dbReference>
<dbReference type="SMART" id="SM00382">
    <property type="entry name" value="AAA"/>
    <property type="match status" value="2"/>
</dbReference>
<accession>A0A919P505</accession>
<gene>
    <name evidence="9" type="ORF">Cch01nite_24600</name>
</gene>
<dbReference type="PANTHER" id="PTHR43297">
    <property type="entry name" value="OLIGOPEPTIDE TRANSPORT ATP-BINDING PROTEIN APPD"/>
    <property type="match status" value="1"/>
</dbReference>